<protein>
    <recommendedName>
        <fullName evidence="9">2-dehydropantoate 2-reductase</fullName>
    </recommendedName>
</protein>
<dbReference type="InterPro" id="IPR051402">
    <property type="entry name" value="KPR-Related"/>
</dbReference>
<dbReference type="HOGENOM" id="CLU_031468_6_1_1"/>
<reference evidence="8" key="2">
    <citation type="submission" date="2012-11" db="EMBL/GenBank/DDBJ databases">
        <authorList>
            <person name="Kuo A."/>
            <person name="Curtis B.A."/>
            <person name="Tanifuji G."/>
            <person name="Burki F."/>
            <person name="Gruber A."/>
            <person name="Irimia M."/>
            <person name="Maruyama S."/>
            <person name="Arias M.C."/>
            <person name="Ball S.G."/>
            <person name="Gile G.H."/>
            <person name="Hirakawa Y."/>
            <person name="Hopkins J.F."/>
            <person name="Rensing S.A."/>
            <person name="Schmutz J."/>
            <person name="Symeonidi A."/>
            <person name="Elias M."/>
            <person name="Eveleigh R.J."/>
            <person name="Herman E.K."/>
            <person name="Klute M.J."/>
            <person name="Nakayama T."/>
            <person name="Obornik M."/>
            <person name="Reyes-Prieto A."/>
            <person name="Armbrust E.V."/>
            <person name="Aves S.J."/>
            <person name="Beiko R.G."/>
            <person name="Coutinho P."/>
            <person name="Dacks J.B."/>
            <person name="Durnford D.G."/>
            <person name="Fast N.M."/>
            <person name="Green B.R."/>
            <person name="Grisdale C."/>
            <person name="Hempe F."/>
            <person name="Henrissat B."/>
            <person name="Hoppner M.P."/>
            <person name="Ishida K.-I."/>
            <person name="Kim E."/>
            <person name="Koreny L."/>
            <person name="Kroth P.G."/>
            <person name="Liu Y."/>
            <person name="Malik S.-B."/>
            <person name="Maier U.G."/>
            <person name="McRose D."/>
            <person name="Mock T."/>
            <person name="Neilson J.A."/>
            <person name="Onodera N.T."/>
            <person name="Poole A.M."/>
            <person name="Pritham E.J."/>
            <person name="Richards T.A."/>
            <person name="Rocap G."/>
            <person name="Roy S.W."/>
            <person name="Sarai C."/>
            <person name="Schaack S."/>
            <person name="Shirato S."/>
            <person name="Slamovits C.H."/>
            <person name="Spencer D.F."/>
            <person name="Suzuki S."/>
            <person name="Worden A.Z."/>
            <person name="Zauner S."/>
            <person name="Barry K."/>
            <person name="Bell C."/>
            <person name="Bharti A.K."/>
            <person name="Crow J.A."/>
            <person name="Grimwood J."/>
            <person name="Kramer R."/>
            <person name="Lindquist E."/>
            <person name="Lucas S."/>
            <person name="Salamov A."/>
            <person name="McFadden G.I."/>
            <person name="Lane C.E."/>
            <person name="Keeling P.J."/>
            <person name="Gray M.W."/>
            <person name="Grigoriev I.V."/>
            <person name="Archibald J.M."/>
        </authorList>
    </citation>
    <scope>NUCLEOTIDE SEQUENCE</scope>
    <source>
        <strain evidence="8">CCMP2712</strain>
    </source>
</reference>
<dbReference type="eggNOG" id="ENOG502S4KJ">
    <property type="taxonomic scope" value="Eukaryota"/>
</dbReference>
<organism evidence="6">
    <name type="scientific">Guillardia theta (strain CCMP2712)</name>
    <name type="common">Cryptophyte</name>
    <dbReference type="NCBI Taxonomy" id="905079"/>
    <lineage>
        <taxon>Eukaryota</taxon>
        <taxon>Cryptophyceae</taxon>
        <taxon>Pyrenomonadales</taxon>
        <taxon>Geminigeraceae</taxon>
        <taxon>Guillardia</taxon>
    </lineage>
</organism>
<evidence type="ECO:0000313" key="6">
    <source>
        <dbReference type="EMBL" id="EKX32678.1"/>
    </source>
</evidence>
<dbReference type="AlphaFoldDB" id="L1I8W7"/>
<dbReference type="PANTHER" id="PTHR21708:SF26">
    <property type="entry name" value="2-DEHYDROPANTOATE 2-REDUCTASE"/>
    <property type="match status" value="1"/>
</dbReference>
<dbReference type="OMA" id="WDYVVVT"/>
<evidence type="ECO:0008006" key="9">
    <source>
        <dbReference type="Google" id="ProtNLM"/>
    </source>
</evidence>
<dbReference type="InterPro" id="IPR013328">
    <property type="entry name" value="6PGD_dom2"/>
</dbReference>
<feature type="domain" description="Ketopantoate reductase N-terminal" evidence="4">
    <location>
        <begin position="6"/>
        <end position="153"/>
    </location>
</feature>
<evidence type="ECO:0000313" key="8">
    <source>
        <dbReference type="Proteomes" id="UP000011087"/>
    </source>
</evidence>
<dbReference type="InterPro" id="IPR008927">
    <property type="entry name" value="6-PGluconate_DH-like_C_sf"/>
</dbReference>
<dbReference type="OrthoDB" id="3609at2759"/>
<dbReference type="InterPro" id="IPR013332">
    <property type="entry name" value="KPR_N"/>
</dbReference>
<dbReference type="GO" id="GO:0008677">
    <property type="term" value="F:2-dehydropantoate 2-reductase activity"/>
    <property type="evidence" value="ECO:0007669"/>
    <property type="project" value="InterPro"/>
</dbReference>
<dbReference type="KEGG" id="gtt:GUITHDRAFT_82106"/>
<keyword evidence="8" id="KW-1185">Reference proteome</keyword>
<sequence>MSNFRIAVIGSGAVGLYYGGRLLEAGHDVTFLARRDLDRLNKDGLRIKSVDGDVNFAQVKAVGDVTEIGEVDWVLLSVKSYALEACKELVKGCMGPQTRILAVINGFGIESCLASDFPHDKIFGGMAFTCINRESDGEVNHLKYGTITFGHYKDDKDELAKVVDLFEGSKVKVTTSDCLLYSRWEKLCWNIPFNGCPAIAVAMGGITTDIIVTDPDLRLLARKVMEDVVKVGNEDLETRNISPENEADNLALPGPYRPSTMIDLVEGKQMEVEYMFGNPLERARALQVSCGYMESVISMIKGIQRIRKL</sequence>
<accession>L1I8W7</accession>
<dbReference type="SUPFAM" id="SSF51735">
    <property type="entry name" value="NAD(P)-binding Rossmann-fold domains"/>
    <property type="match status" value="1"/>
</dbReference>
<dbReference type="InterPro" id="IPR036291">
    <property type="entry name" value="NAD(P)-bd_dom_sf"/>
</dbReference>
<evidence type="ECO:0000256" key="3">
    <source>
        <dbReference type="ARBA" id="ARBA00023002"/>
    </source>
</evidence>
<dbReference type="EMBL" id="JH993177">
    <property type="protein sequence ID" value="EKX32678.1"/>
    <property type="molecule type" value="Genomic_DNA"/>
</dbReference>
<gene>
    <name evidence="6" type="ORF">GUITHDRAFT_82106</name>
</gene>
<evidence type="ECO:0000256" key="2">
    <source>
        <dbReference type="ARBA" id="ARBA00022857"/>
    </source>
</evidence>
<dbReference type="RefSeq" id="XP_005819658.1">
    <property type="nucleotide sequence ID" value="XM_005819601.1"/>
</dbReference>
<name>L1I8W7_GUITC</name>
<dbReference type="SUPFAM" id="SSF48179">
    <property type="entry name" value="6-phosphogluconate dehydrogenase C-terminal domain-like"/>
    <property type="match status" value="1"/>
</dbReference>
<reference evidence="7" key="3">
    <citation type="submission" date="2015-06" db="UniProtKB">
        <authorList>
            <consortium name="EnsemblProtists"/>
        </authorList>
    </citation>
    <scope>IDENTIFICATION</scope>
</reference>
<dbReference type="InterPro" id="IPR013752">
    <property type="entry name" value="KPA_reductase"/>
</dbReference>
<dbReference type="Gene3D" id="3.40.50.720">
    <property type="entry name" value="NAD(P)-binding Rossmann-like Domain"/>
    <property type="match status" value="1"/>
</dbReference>
<dbReference type="PANTHER" id="PTHR21708">
    <property type="entry name" value="PROBABLE 2-DEHYDROPANTOATE 2-REDUCTASE"/>
    <property type="match status" value="1"/>
</dbReference>
<dbReference type="GeneID" id="17289395"/>
<dbReference type="NCBIfam" id="TIGR00745">
    <property type="entry name" value="apbA_panE"/>
    <property type="match status" value="1"/>
</dbReference>
<proteinExistence type="inferred from homology"/>
<dbReference type="Proteomes" id="UP000011087">
    <property type="component" value="Unassembled WGS sequence"/>
</dbReference>
<dbReference type="InterPro" id="IPR003710">
    <property type="entry name" value="ApbA"/>
</dbReference>
<keyword evidence="2" id="KW-0521">NADP</keyword>
<evidence type="ECO:0000256" key="1">
    <source>
        <dbReference type="ARBA" id="ARBA00007870"/>
    </source>
</evidence>
<dbReference type="GO" id="GO:0015940">
    <property type="term" value="P:pantothenate biosynthetic process"/>
    <property type="evidence" value="ECO:0007669"/>
    <property type="project" value="InterPro"/>
</dbReference>
<evidence type="ECO:0000259" key="4">
    <source>
        <dbReference type="Pfam" id="PF02558"/>
    </source>
</evidence>
<reference evidence="6 8" key="1">
    <citation type="journal article" date="2012" name="Nature">
        <title>Algal genomes reveal evolutionary mosaicism and the fate of nucleomorphs.</title>
        <authorList>
            <consortium name="DOE Joint Genome Institute"/>
            <person name="Curtis B.A."/>
            <person name="Tanifuji G."/>
            <person name="Burki F."/>
            <person name="Gruber A."/>
            <person name="Irimia M."/>
            <person name="Maruyama S."/>
            <person name="Arias M.C."/>
            <person name="Ball S.G."/>
            <person name="Gile G.H."/>
            <person name="Hirakawa Y."/>
            <person name="Hopkins J.F."/>
            <person name="Kuo A."/>
            <person name="Rensing S.A."/>
            <person name="Schmutz J."/>
            <person name="Symeonidi A."/>
            <person name="Elias M."/>
            <person name="Eveleigh R.J."/>
            <person name="Herman E.K."/>
            <person name="Klute M.J."/>
            <person name="Nakayama T."/>
            <person name="Obornik M."/>
            <person name="Reyes-Prieto A."/>
            <person name="Armbrust E.V."/>
            <person name="Aves S.J."/>
            <person name="Beiko R.G."/>
            <person name="Coutinho P."/>
            <person name="Dacks J.B."/>
            <person name="Durnford D.G."/>
            <person name="Fast N.M."/>
            <person name="Green B.R."/>
            <person name="Grisdale C.J."/>
            <person name="Hempel F."/>
            <person name="Henrissat B."/>
            <person name="Hoppner M.P."/>
            <person name="Ishida K."/>
            <person name="Kim E."/>
            <person name="Koreny L."/>
            <person name="Kroth P.G."/>
            <person name="Liu Y."/>
            <person name="Malik S.B."/>
            <person name="Maier U.G."/>
            <person name="McRose D."/>
            <person name="Mock T."/>
            <person name="Neilson J.A."/>
            <person name="Onodera N.T."/>
            <person name="Poole A.M."/>
            <person name="Pritham E.J."/>
            <person name="Richards T.A."/>
            <person name="Rocap G."/>
            <person name="Roy S.W."/>
            <person name="Sarai C."/>
            <person name="Schaack S."/>
            <person name="Shirato S."/>
            <person name="Slamovits C.H."/>
            <person name="Spencer D.F."/>
            <person name="Suzuki S."/>
            <person name="Worden A.Z."/>
            <person name="Zauner S."/>
            <person name="Barry K."/>
            <person name="Bell C."/>
            <person name="Bharti A.K."/>
            <person name="Crow J.A."/>
            <person name="Grimwood J."/>
            <person name="Kramer R."/>
            <person name="Lindquist E."/>
            <person name="Lucas S."/>
            <person name="Salamov A."/>
            <person name="McFadden G.I."/>
            <person name="Lane C.E."/>
            <person name="Keeling P.J."/>
            <person name="Gray M.W."/>
            <person name="Grigoriev I.V."/>
            <person name="Archibald J.M."/>
        </authorList>
    </citation>
    <scope>NUCLEOTIDE SEQUENCE</scope>
    <source>
        <strain evidence="6 8">CCMP2712</strain>
    </source>
</reference>
<dbReference type="EnsemblProtists" id="EKX32678">
    <property type="protein sequence ID" value="EKX32678"/>
    <property type="gene ID" value="GUITHDRAFT_82106"/>
</dbReference>
<dbReference type="Pfam" id="PF02558">
    <property type="entry name" value="ApbA"/>
    <property type="match status" value="1"/>
</dbReference>
<dbReference type="PaxDb" id="55529-EKX32678"/>
<dbReference type="Gene3D" id="1.10.1040.10">
    <property type="entry name" value="N-(1-d-carboxylethyl)-l-norvaline Dehydrogenase, domain 2"/>
    <property type="match status" value="1"/>
</dbReference>
<dbReference type="Pfam" id="PF08546">
    <property type="entry name" value="ApbA_C"/>
    <property type="match status" value="1"/>
</dbReference>
<keyword evidence="3" id="KW-0560">Oxidoreductase</keyword>
<evidence type="ECO:0000313" key="7">
    <source>
        <dbReference type="EnsemblProtists" id="EKX32678"/>
    </source>
</evidence>
<feature type="domain" description="Ketopantoate reductase C-terminal" evidence="5">
    <location>
        <begin position="181"/>
        <end position="304"/>
    </location>
</feature>
<evidence type="ECO:0000259" key="5">
    <source>
        <dbReference type="Pfam" id="PF08546"/>
    </source>
</evidence>
<comment type="similarity">
    <text evidence="1">Belongs to the ketopantoate reductase family.</text>
</comment>
<dbReference type="GO" id="GO:0005737">
    <property type="term" value="C:cytoplasm"/>
    <property type="evidence" value="ECO:0007669"/>
    <property type="project" value="TreeGrafter"/>
</dbReference>